<keyword evidence="2" id="KW-1185">Reference proteome</keyword>
<sequence>MESPSERLLGVFRDFGGRALRDVWLFDERAFERVYVRDDVAEAIADGDLDVERFVDNERYGFVTRQTYESLYYADYGYTVRGLSSFEQFRTFLCDQPIGVFASFDLADDGYDYRQLDESVQELALELGPETFAPEADPTVTD</sequence>
<dbReference type="OrthoDB" id="252516at2157"/>
<protein>
    <submittedName>
        <fullName evidence="1">Uncharacterized protein</fullName>
    </submittedName>
</protein>
<dbReference type="Proteomes" id="UP000198531">
    <property type="component" value="Unassembled WGS sequence"/>
</dbReference>
<evidence type="ECO:0000313" key="2">
    <source>
        <dbReference type="Proteomes" id="UP000198531"/>
    </source>
</evidence>
<gene>
    <name evidence="1" type="ORF">SAMN04487947_1987</name>
</gene>
<dbReference type="EMBL" id="FOYT01000002">
    <property type="protein sequence ID" value="SFR53012.1"/>
    <property type="molecule type" value="Genomic_DNA"/>
</dbReference>
<dbReference type="AlphaFoldDB" id="A0A1I6HEU3"/>
<dbReference type="InterPro" id="IPR055944">
    <property type="entry name" value="DUF7522"/>
</dbReference>
<reference evidence="2" key="1">
    <citation type="submission" date="2016-10" db="EMBL/GenBank/DDBJ databases">
        <authorList>
            <person name="Varghese N."/>
            <person name="Submissions S."/>
        </authorList>
    </citation>
    <scope>NUCLEOTIDE SEQUENCE [LARGE SCALE GENOMIC DNA]</scope>
    <source>
        <strain evidence="2">CGMCC 1.7736</strain>
    </source>
</reference>
<proteinExistence type="predicted"/>
<evidence type="ECO:0000313" key="1">
    <source>
        <dbReference type="EMBL" id="SFR53012.1"/>
    </source>
</evidence>
<organism evidence="1 2">
    <name type="scientific">Halogeometricum rufum</name>
    <dbReference type="NCBI Taxonomy" id="553469"/>
    <lineage>
        <taxon>Archaea</taxon>
        <taxon>Methanobacteriati</taxon>
        <taxon>Methanobacteriota</taxon>
        <taxon>Stenosarchaea group</taxon>
        <taxon>Halobacteria</taxon>
        <taxon>Halobacteriales</taxon>
        <taxon>Haloferacaceae</taxon>
        <taxon>Halogeometricum</taxon>
    </lineage>
</organism>
<dbReference type="RefSeq" id="WP_089807184.1">
    <property type="nucleotide sequence ID" value="NZ_FOYT01000002.1"/>
</dbReference>
<name>A0A1I6HEU3_9EURY</name>
<dbReference type="Pfam" id="PF24366">
    <property type="entry name" value="DUF7522"/>
    <property type="match status" value="1"/>
</dbReference>
<accession>A0A1I6HEU3</accession>